<evidence type="ECO:0000313" key="3">
    <source>
        <dbReference type="Proteomes" id="UP000319836"/>
    </source>
</evidence>
<evidence type="ECO:0000256" key="1">
    <source>
        <dbReference type="SAM" id="Phobius"/>
    </source>
</evidence>
<name>A0A538TZ07_UNCEI</name>
<feature type="transmembrane region" description="Helical" evidence="1">
    <location>
        <begin position="12"/>
        <end position="28"/>
    </location>
</feature>
<dbReference type="Proteomes" id="UP000319836">
    <property type="component" value="Unassembled WGS sequence"/>
</dbReference>
<feature type="transmembrane region" description="Helical" evidence="1">
    <location>
        <begin position="192"/>
        <end position="211"/>
    </location>
</feature>
<dbReference type="EMBL" id="VBPA01000370">
    <property type="protein sequence ID" value="TMQ68885.1"/>
    <property type="molecule type" value="Genomic_DNA"/>
</dbReference>
<feature type="transmembrane region" description="Helical" evidence="1">
    <location>
        <begin position="355"/>
        <end position="373"/>
    </location>
</feature>
<feature type="transmembrane region" description="Helical" evidence="1">
    <location>
        <begin position="286"/>
        <end position="309"/>
    </location>
</feature>
<keyword evidence="1" id="KW-0472">Membrane</keyword>
<sequence>MADDDRRTPNELVALVGLAILAGVYFVLRPGSLWAETDSGLMAQAIRVVMNRAQLAPITPDAYYNGFGYQAVAMAIVTYTGVSIQTLQQEIFPVVSALLVLPAWALYRELTGSARIATLAVLVLLLVPEHLFAVLRGSHERLDRAFLMTALWLLIRSTRVRSEPRQYIAHVALVLVMTWGLIATNALFGMSLVAALLTALVLSWLARLLVPGLRDVATKSIRLLGWTSAASALLLFIFVVFVYPPILPTLREIGAIPESLINLVLQGGGGFDPYAGILAAWVSPTAYLLLSLTDFVVLGASAIFWLWLGWRWLRGGRPESLGVWMLWLFFAAFAAQGAASILSDRTGSLAANVQYRAFAVFAALAAPMVALALSRWPPGPRLVRLAVAGVAAVVVAGASVGALVKSTLDPTVSNKWIFYTAPELEGIVWVTSRWPGMRLWVGPDDRLIAAYEMVVGGLSHADVWDLQDPEPDTQFFMVSEAIREQSQRVDEAMPPLASTNLVYDNGEVQVDRLRASPPPS</sequence>
<feature type="transmembrane region" description="Helical" evidence="1">
    <location>
        <begin position="67"/>
        <end position="84"/>
    </location>
</feature>
<dbReference type="AlphaFoldDB" id="A0A538TZ07"/>
<accession>A0A538TZ07</accession>
<feature type="transmembrane region" description="Helical" evidence="1">
    <location>
        <begin position="113"/>
        <end position="135"/>
    </location>
</feature>
<gene>
    <name evidence="2" type="ORF">E6K80_13505</name>
</gene>
<feature type="transmembrane region" description="Helical" evidence="1">
    <location>
        <begin position="223"/>
        <end position="243"/>
    </location>
</feature>
<organism evidence="2 3">
    <name type="scientific">Eiseniibacteriota bacterium</name>
    <dbReference type="NCBI Taxonomy" id="2212470"/>
    <lineage>
        <taxon>Bacteria</taxon>
        <taxon>Candidatus Eiseniibacteriota</taxon>
    </lineage>
</organism>
<feature type="transmembrane region" description="Helical" evidence="1">
    <location>
        <begin position="321"/>
        <end position="343"/>
    </location>
</feature>
<proteinExistence type="predicted"/>
<comment type="caution">
    <text evidence="2">The sequence shown here is derived from an EMBL/GenBank/DDBJ whole genome shotgun (WGS) entry which is preliminary data.</text>
</comment>
<evidence type="ECO:0000313" key="2">
    <source>
        <dbReference type="EMBL" id="TMQ68885.1"/>
    </source>
</evidence>
<feature type="transmembrane region" description="Helical" evidence="1">
    <location>
        <begin position="91"/>
        <end position="107"/>
    </location>
</feature>
<keyword evidence="1" id="KW-0812">Transmembrane</keyword>
<keyword evidence="1" id="KW-1133">Transmembrane helix</keyword>
<evidence type="ECO:0008006" key="4">
    <source>
        <dbReference type="Google" id="ProtNLM"/>
    </source>
</evidence>
<reference evidence="2 3" key="1">
    <citation type="journal article" date="2019" name="Nat. Microbiol.">
        <title>Mediterranean grassland soil C-N compound turnover is dependent on rainfall and depth, and is mediated by genomically divergent microorganisms.</title>
        <authorList>
            <person name="Diamond S."/>
            <person name="Andeer P.F."/>
            <person name="Li Z."/>
            <person name="Crits-Christoph A."/>
            <person name="Burstein D."/>
            <person name="Anantharaman K."/>
            <person name="Lane K.R."/>
            <person name="Thomas B.C."/>
            <person name="Pan C."/>
            <person name="Northen T.R."/>
            <person name="Banfield J.F."/>
        </authorList>
    </citation>
    <scope>NUCLEOTIDE SEQUENCE [LARGE SCALE GENOMIC DNA]</scope>
    <source>
        <strain evidence="2">WS_10</strain>
    </source>
</reference>
<protein>
    <recommendedName>
        <fullName evidence="4">Glycosyltransferase RgtA/B/C/D-like domain-containing protein</fullName>
    </recommendedName>
</protein>
<feature type="transmembrane region" description="Helical" evidence="1">
    <location>
        <begin position="167"/>
        <end position="186"/>
    </location>
</feature>
<feature type="transmembrane region" description="Helical" evidence="1">
    <location>
        <begin position="385"/>
        <end position="404"/>
    </location>
</feature>